<evidence type="ECO:0000313" key="8">
    <source>
        <dbReference type="Proteomes" id="UP000440694"/>
    </source>
</evidence>
<reference evidence="7 8" key="1">
    <citation type="submission" date="2019-11" db="EMBL/GenBank/DDBJ databases">
        <title>Identification of a novel strain.</title>
        <authorList>
            <person name="Xu Q."/>
            <person name="Wang G."/>
        </authorList>
    </citation>
    <scope>NUCLEOTIDE SEQUENCE [LARGE SCALE GENOMIC DNA]</scope>
    <source>
        <strain evidence="8">xq</strain>
    </source>
</reference>
<keyword evidence="4" id="KW-0998">Cell outer membrane</keyword>
<dbReference type="Proteomes" id="UP000440694">
    <property type="component" value="Unassembled WGS sequence"/>
</dbReference>
<dbReference type="RefSeq" id="WP_154738299.1">
    <property type="nucleotide sequence ID" value="NZ_WMBQ01000001.1"/>
</dbReference>
<accession>A0A6I3KHD8</accession>
<evidence type="ECO:0000256" key="5">
    <source>
        <dbReference type="ARBA" id="ARBA00038306"/>
    </source>
</evidence>
<evidence type="ECO:0000313" key="7">
    <source>
        <dbReference type="EMBL" id="MTD93793.1"/>
    </source>
</evidence>
<comment type="similarity">
    <text evidence="5">Belongs to the Omp25/RopB family.</text>
</comment>
<dbReference type="PANTHER" id="PTHR34001:SF3">
    <property type="entry name" value="BLL7405 PROTEIN"/>
    <property type="match status" value="1"/>
</dbReference>
<sequence>MYLGAHAGGAWGDVEVRDAPDPGINPGPFNYDVDGWFGGFTSGYNLQYQGFLIGIEGDLGFIDPDGEGRIPSAAPSPHYQALTLDSGFYADVTARLGVTFGETLVYGKGGWAYYEGEAKQATTRIEYSKTGTGSFSGWVLGGGIEHFVTPNLSLKAEYLHFDLGTESGHQTALVADPPTPVGYVFRNYHDVEIDTVNVGFNYHFDRPESPAPLK</sequence>
<comment type="caution">
    <text evidence="7">The sequence shown here is derived from an EMBL/GenBank/DDBJ whole genome shotgun (WGS) entry which is preliminary data.</text>
</comment>
<comment type="subcellular location">
    <subcellularLocation>
        <location evidence="1">Cell outer membrane</location>
    </subcellularLocation>
</comment>
<dbReference type="InterPro" id="IPR027385">
    <property type="entry name" value="Beta-barrel_OMP"/>
</dbReference>
<proteinExistence type="inferred from homology"/>
<dbReference type="Pfam" id="PF13505">
    <property type="entry name" value="OMP_b-brl"/>
    <property type="match status" value="1"/>
</dbReference>
<keyword evidence="2" id="KW-0732">Signal</keyword>
<dbReference type="AlphaFoldDB" id="A0A6I3KHD8"/>
<name>A0A6I3KHD8_9HYPH</name>
<organism evidence="7 8">
    <name type="scientific">Hyphomicrobium album</name>
    <dbReference type="NCBI Taxonomy" id="2665159"/>
    <lineage>
        <taxon>Bacteria</taxon>
        <taxon>Pseudomonadati</taxon>
        <taxon>Pseudomonadota</taxon>
        <taxon>Alphaproteobacteria</taxon>
        <taxon>Hyphomicrobiales</taxon>
        <taxon>Hyphomicrobiaceae</taxon>
        <taxon>Hyphomicrobium</taxon>
    </lineage>
</organism>
<evidence type="ECO:0000256" key="4">
    <source>
        <dbReference type="ARBA" id="ARBA00023237"/>
    </source>
</evidence>
<dbReference type="EMBL" id="WMBQ01000001">
    <property type="protein sequence ID" value="MTD93793.1"/>
    <property type="molecule type" value="Genomic_DNA"/>
</dbReference>
<protein>
    <submittedName>
        <fullName evidence="7">Outer membrane beta-barrel protein</fullName>
    </submittedName>
</protein>
<evidence type="ECO:0000256" key="2">
    <source>
        <dbReference type="ARBA" id="ARBA00022729"/>
    </source>
</evidence>
<dbReference type="InterPro" id="IPR011250">
    <property type="entry name" value="OMP/PagP_B-barrel"/>
</dbReference>
<evidence type="ECO:0000259" key="6">
    <source>
        <dbReference type="Pfam" id="PF13505"/>
    </source>
</evidence>
<dbReference type="PANTHER" id="PTHR34001">
    <property type="entry name" value="BLL7405 PROTEIN"/>
    <property type="match status" value="1"/>
</dbReference>
<feature type="domain" description="Outer membrane protein beta-barrel" evidence="6">
    <location>
        <begin position="8"/>
        <end position="204"/>
    </location>
</feature>
<dbReference type="InterPro" id="IPR051692">
    <property type="entry name" value="OMP-like"/>
</dbReference>
<gene>
    <name evidence="7" type="ORF">GIW81_05530</name>
</gene>
<evidence type="ECO:0000256" key="1">
    <source>
        <dbReference type="ARBA" id="ARBA00004442"/>
    </source>
</evidence>
<evidence type="ECO:0000256" key="3">
    <source>
        <dbReference type="ARBA" id="ARBA00023136"/>
    </source>
</evidence>
<dbReference type="SUPFAM" id="SSF56925">
    <property type="entry name" value="OMPA-like"/>
    <property type="match status" value="1"/>
</dbReference>
<dbReference type="Gene3D" id="2.40.160.20">
    <property type="match status" value="1"/>
</dbReference>
<dbReference type="GO" id="GO:0009279">
    <property type="term" value="C:cell outer membrane"/>
    <property type="evidence" value="ECO:0007669"/>
    <property type="project" value="UniProtKB-SubCell"/>
</dbReference>
<keyword evidence="3" id="KW-0472">Membrane</keyword>
<keyword evidence="8" id="KW-1185">Reference proteome</keyword>